<organism evidence="2">
    <name type="scientific">uncultured Desulfobacteraceae bacterium</name>
    <dbReference type="NCBI Taxonomy" id="218296"/>
    <lineage>
        <taxon>Bacteria</taxon>
        <taxon>Pseudomonadati</taxon>
        <taxon>Thermodesulfobacteriota</taxon>
        <taxon>Desulfobacteria</taxon>
        <taxon>Desulfobacterales</taxon>
        <taxon>Desulfobacteraceae</taxon>
        <taxon>environmental samples</taxon>
    </lineage>
</organism>
<dbReference type="Gene3D" id="3.30.450.20">
    <property type="entry name" value="PAS domain"/>
    <property type="match status" value="1"/>
</dbReference>
<dbReference type="EMBL" id="CAACVI010000023">
    <property type="protein sequence ID" value="VEN74124.1"/>
    <property type="molecule type" value="Genomic_DNA"/>
</dbReference>
<evidence type="ECO:0000313" key="2">
    <source>
        <dbReference type="EMBL" id="VEN74124.1"/>
    </source>
</evidence>
<dbReference type="NCBIfam" id="TIGR00229">
    <property type="entry name" value="sensory_box"/>
    <property type="match status" value="1"/>
</dbReference>
<dbReference type="CDD" id="cd00130">
    <property type="entry name" value="PAS"/>
    <property type="match status" value="1"/>
</dbReference>
<gene>
    <name evidence="2" type="ORF">EPICR_30055</name>
</gene>
<accession>A0A484HI77</accession>
<proteinExistence type="predicted"/>
<feature type="domain" description="PAS" evidence="1">
    <location>
        <begin position="23"/>
        <end position="63"/>
    </location>
</feature>
<protein>
    <recommendedName>
        <fullName evidence="1">PAS domain-containing protein</fullName>
    </recommendedName>
</protein>
<dbReference type="Pfam" id="PF13188">
    <property type="entry name" value="PAS_8"/>
    <property type="match status" value="1"/>
</dbReference>
<dbReference type="InterPro" id="IPR035965">
    <property type="entry name" value="PAS-like_dom_sf"/>
</dbReference>
<dbReference type="AlphaFoldDB" id="A0A484HI77"/>
<sequence length="82" mass="9100">MITAVRVPARLPERDVEMIDNQNYKQFEAILNSISDGVFTTDPNCNIAYFNKAAERMTGVSREGKTSPFLLSVSGGLKMSEK</sequence>
<dbReference type="PROSITE" id="PS50112">
    <property type="entry name" value="PAS"/>
    <property type="match status" value="1"/>
</dbReference>
<reference evidence="2" key="1">
    <citation type="submission" date="2019-01" db="EMBL/GenBank/DDBJ databases">
        <authorList>
            <consortium name="Genoscope - CEA"/>
            <person name="William W."/>
        </authorList>
    </citation>
    <scope>NUCLEOTIDE SEQUENCE</scope>
    <source>
        <strain evidence="2">CR-1</strain>
    </source>
</reference>
<name>A0A484HI77_9BACT</name>
<evidence type="ECO:0000259" key="1">
    <source>
        <dbReference type="PROSITE" id="PS50112"/>
    </source>
</evidence>
<dbReference type="SUPFAM" id="SSF55785">
    <property type="entry name" value="PYP-like sensor domain (PAS domain)"/>
    <property type="match status" value="1"/>
</dbReference>
<dbReference type="InterPro" id="IPR000014">
    <property type="entry name" value="PAS"/>
</dbReference>